<gene>
    <name evidence="2" type="primary">yrdD</name>
    <name evidence="2" type="ORF">GCM10007852_37190</name>
</gene>
<dbReference type="GO" id="GO:0003677">
    <property type="term" value="F:DNA binding"/>
    <property type="evidence" value="ECO:0007669"/>
    <property type="project" value="InterPro"/>
</dbReference>
<evidence type="ECO:0000259" key="1">
    <source>
        <dbReference type="Pfam" id="PF01396"/>
    </source>
</evidence>
<accession>A0AA37WJ68</accession>
<dbReference type="GO" id="GO:0005694">
    <property type="term" value="C:chromosome"/>
    <property type="evidence" value="ECO:0007669"/>
    <property type="project" value="InterPro"/>
</dbReference>
<dbReference type="RefSeq" id="WP_284219228.1">
    <property type="nucleotide sequence ID" value="NZ_BSOT01000016.1"/>
</dbReference>
<feature type="domain" description="DNA topoisomerase type IA zn finger" evidence="1">
    <location>
        <begin position="68"/>
        <end position="103"/>
    </location>
</feature>
<proteinExistence type="predicted"/>
<dbReference type="AlphaFoldDB" id="A0AA37WJ68"/>
<reference evidence="2" key="1">
    <citation type="journal article" date="2014" name="Int. J. Syst. Evol. Microbiol.">
        <title>Complete genome sequence of Corynebacterium casei LMG S-19264T (=DSM 44701T), isolated from a smear-ripened cheese.</title>
        <authorList>
            <consortium name="US DOE Joint Genome Institute (JGI-PGF)"/>
            <person name="Walter F."/>
            <person name="Albersmeier A."/>
            <person name="Kalinowski J."/>
            <person name="Ruckert C."/>
        </authorList>
    </citation>
    <scope>NUCLEOTIDE SEQUENCE</scope>
    <source>
        <strain evidence="2">NBRC 110023</strain>
    </source>
</reference>
<organism evidence="2 3">
    <name type="scientific">Agaribacter marinus</name>
    <dbReference type="NCBI Taxonomy" id="1431249"/>
    <lineage>
        <taxon>Bacteria</taxon>
        <taxon>Pseudomonadati</taxon>
        <taxon>Pseudomonadota</taxon>
        <taxon>Gammaproteobacteria</taxon>
        <taxon>Alteromonadales</taxon>
        <taxon>Alteromonadaceae</taxon>
        <taxon>Agaribacter</taxon>
    </lineage>
</organism>
<dbReference type="Proteomes" id="UP001156601">
    <property type="component" value="Unassembled WGS sequence"/>
</dbReference>
<evidence type="ECO:0000313" key="2">
    <source>
        <dbReference type="EMBL" id="GLR72811.1"/>
    </source>
</evidence>
<reference evidence="2" key="2">
    <citation type="submission" date="2023-01" db="EMBL/GenBank/DDBJ databases">
        <title>Draft genome sequence of Agaribacter marinus strain NBRC 110023.</title>
        <authorList>
            <person name="Sun Q."/>
            <person name="Mori K."/>
        </authorList>
    </citation>
    <scope>NUCLEOTIDE SEQUENCE</scope>
    <source>
        <strain evidence="2">NBRC 110023</strain>
    </source>
</reference>
<dbReference type="SUPFAM" id="SSF57783">
    <property type="entry name" value="Zinc beta-ribbon"/>
    <property type="match status" value="2"/>
</dbReference>
<dbReference type="GO" id="GO:0003917">
    <property type="term" value="F:DNA topoisomerase type I (single strand cut, ATP-independent) activity"/>
    <property type="evidence" value="ECO:0007669"/>
    <property type="project" value="InterPro"/>
</dbReference>
<dbReference type="PANTHER" id="PTHR42785:SF1">
    <property type="entry name" value="DNA TOPOISOMERASE"/>
    <property type="match status" value="1"/>
</dbReference>
<dbReference type="PANTHER" id="PTHR42785">
    <property type="entry name" value="DNA TOPOISOMERASE, TYPE IA, CORE"/>
    <property type="match status" value="1"/>
</dbReference>
<dbReference type="InterPro" id="IPR000380">
    <property type="entry name" value="Topo_IA"/>
</dbReference>
<dbReference type="InterPro" id="IPR013498">
    <property type="entry name" value="Topo_IA_Znf"/>
</dbReference>
<feature type="domain" description="DNA topoisomerase type IA zn finger" evidence="1">
    <location>
        <begin position="19"/>
        <end position="53"/>
    </location>
</feature>
<dbReference type="Pfam" id="PF01396">
    <property type="entry name" value="Zn_ribbon_Top1"/>
    <property type="match status" value="3"/>
</dbReference>
<feature type="domain" description="DNA topoisomerase type IA zn finger" evidence="1">
    <location>
        <begin position="114"/>
        <end position="150"/>
    </location>
</feature>
<evidence type="ECO:0000313" key="3">
    <source>
        <dbReference type="Proteomes" id="UP001156601"/>
    </source>
</evidence>
<sequence length="186" mass="20692">MSKINTELFSASVVQTAYGDCPECDNSLVIKYKGKSSFLGCENYPECSYTKAVSDADVTQLKIIEDSVCPECNAQLAVKKGRFGMFIGCTNFPECHFISNDKQAAKAGTNESVACPECKDGNLHKKQNRFGKFFYACNNYPKCKFIANDEPVDVKCERCDSHTMLKLAKKNILRCSVSSCKHEQES</sequence>
<protein>
    <recommendedName>
        <fullName evidence="1">DNA topoisomerase type IA zn finger domain-containing protein</fullName>
    </recommendedName>
</protein>
<dbReference type="EMBL" id="BSOT01000016">
    <property type="protein sequence ID" value="GLR72811.1"/>
    <property type="molecule type" value="Genomic_DNA"/>
</dbReference>
<comment type="caution">
    <text evidence="2">The sequence shown here is derived from an EMBL/GenBank/DDBJ whole genome shotgun (WGS) entry which is preliminary data.</text>
</comment>
<keyword evidence="3" id="KW-1185">Reference proteome</keyword>
<dbReference type="Gene3D" id="3.30.65.10">
    <property type="entry name" value="Bacterial Topoisomerase I, domain 1"/>
    <property type="match status" value="3"/>
</dbReference>
<name>A0AA37WJ68_9ALTE</name>
<dbReference type="GO" id="GO:0006265">
    <property type="term" value="P:DNA topological change"/>
    <property type="evidence" value="ECO:0007669"/>
    <property type="project" value="InterPro"/>
</dbReference>